<dbReference type="Pfam" id="PF13551">
    <property type="entry name" value="HTH_29"/>
    <property type="match status" value="1"/>
</dbReference>
<accession>A0A8B6M5D7</accession>
<dbReference type="InterPro" id="IPR009057">
    <property type="entry name" value="Homeodomain-like_sf"/>
</dbReference>
<keyword evidence="4" id="KW-1185">Reference proteome</keyword>
<evidence type="ECO:0000313" key="2">
    <source>
        <dbReference type="EMBL" id="VTZ49525.1"/>
    </source>
</evidence>
<organism evidence="3 4">
    <name type="scientific">Methylocella tundrae</name>
    <dbReference type="NCBI Taxonomy" id="227605"/>
    <lineage>
        <taxon>Bacteria</taxon>
        <taxon>Pseudomonadati</taxon>
        <taxon>Pseudomonadota</taxon>
        <taxon>Alphaproteobacteria</taxon>
        <taxon>Hyphomicrobiales</taxon>
        <taxon>Beijerinckiaceae</taxon>
        <taxon>Methylocella</taxon>
    </lineage>
</organism>
<dbReference type="EMBL" id="CABFMQ020000073">
    <property type="protein sequence ID" value="VTZ49525.1"/>
    <property type="molecule type" value="Genomic_DNA"/>
</dbReference>
<comment type="caution">
    <text evidence="3">The sequence shown here is derived from an EMBL/GenBank/DDBJ whole genome shotgun (WGS) entry which is preliminary data.</text>
</comment>
<dbReference type="AlphaFoldDB" id="A0A8B6M5D7"/>
<sequence length="165" mass="18288">MHGAGRIRAMASAVKLRTDFSAGELWRLATAAKNANQSRRLLALAAVLDGMNRTDAARIGGMDRQTLRDWAHRFNDHDLDNWSKGRPTRLSAEQQAKLAQLGPVRTGPCMRRALAARRLATRHRRALRRRLSRAYGRQAPQGARLLPCQRPSAPPGAGRPDDRGV</sequence>
<evidence type="ECO:0000313" key="4">
    <source>
        <dbReference type="Proteomes" id="UP000485880"/>
    </source>
</evidence>
<dbReference type="SUPFAM" id="SSF46689">
    <property type="entry name" value="Homeodomain-like"/>
    <property type="match status" value="1"/>
</dbReference>
<protein>
    <submittedName>
        <fullName evidence="3">Uncharacterized protein</fullName>
    </submittedName>
</protein>
<name>A0A8B6M5D7_METTU</name>
<feature type="region of interest" description="Disordered" evidence="1">
    <location>
        <begin position="133"/>
        <end position="165"/>
    </location>
</feature>
<proteinExistence type="predicted"/>
<evidence type="ECO:0000256" key="1">
    <source>
        <dbReference type="SAM" id="MobiDB-lite"/>
    </source>
</evidence>
<gene>
    <name evidence="2" type="ORF">MPC4_170056</name>
    <name evidence="3" type="ORF">MPC4_170081</name>
</gene>
<evidence type="ECO:0000313" key="3">
    <source>
        <dbReference type="EMBL" id="VTZ49550.1"/>
    </source>
</evidence>
<reference evidence="3 4" key="1">
    <citation type="submission" date="2019-05" db="EMBL/GenBank/DDBJ databases">
        <authorList>
            <person name="Farhan Ul Haque M."/>
        </authorList>
    </citation>
    <scope>NUCLEOTIDE SEQUENCE [LARGE SCALE GENOMIC DNA]</scope>
    <source>
        <strain evidence="3">2</strain>
    </source>
</reference>
<dbReference type="EMBL" id="CABFMQ020000073">
    <property type="protein sequence ID" value="VTZ49550.1"/>
    <property type="molecule type" value="Genomic_DNA"/>
</dbReference>
<dbReference type="Proteomes" id="UP000485880">
    <property type="component" value="Unassembled WGS sequence"/>
</dbReference>